<sequence length="261" mass="29807">MLHRSSKEGLICITQPKHAWVAGELARAWGNEQFGQFVPTSEVCLAAEQHDIGWLFWEQAPTLNLQTGYPYRFTELPTPVHIEIWSGAKQLAMPLGRYASLLISLHGTGLYERYRGWQNSAESSQIVQKFLDSQYAFQQQLIASLNKDPYYAPYATPEVIKHNQKLVTAWDALSLIVCQKLTDFQQLEQVPTVDGETVLKLTHISDDPHQITISPWPFQVSEVRLVYEGRLLQETFTDETAMRESLTSDRWVTLSSILKPE</sequence>
<gene>
    <name evidence="1" type="ORF">KME25_32690</name>
</gene>
<dbReference type="Proteomes" id="UP000753908">
    <property type="component" value="Unassembled WGS sequence"/>
</dbReference>
<reference evidence="1" key="2">
    <citation type="journal article" date="2022" name="Microbiol. Resour. Announc.">
        <title>Metagenome Sequencing to Explore Phylogenomics of Terrestrial Cyanobacteria.</title>
        <authorList>
            <person name="Ward R.D."/>
            <person name="Stajich J.E."/>
            <person name="Johansen J.R."/>
            <person name="Huntemann M."/>
            <person name="Clum A."/>
            <person name="Foster B."/>
            <person name="Foster B."/>
            <person name="Roux S."/>
            <person name="Palaniappan K."/>
            <person name="Varghese N."/>
            <person name="Mukherjee S."/>
            <person name="Reddy T.B.K."/>
            <person name="Daum C."/>
            <person name="Copeland A."/>
            <person name="Chen I.A."/>
            <person name="Ivanova N.N."/>
            <person name="Kyrpides N.C."/>
            <person name="Shapiro N."/>
            <person name="Eloe-Fadrosh E.A."/>
            <person name="Pietrasiak N."/>
        </authorList>
    </citation>
    <scope>NUCLEOTIDE SEQUENCE</scope>
    <source>
        <strain evidence="1">CPER-KK1</strain>
    </source>
</reference>
<dbReference type="InterPro" id="IPR024992">
    <property type="entry name" value="DUF3891"/>
</dbReference>
<reference evidence="1" key="1">
    <citation type="submission" date="2021-05" db="EMBL/GenBank/DDBJ databases">
        <authorList>
            <person name="Pietrasiak N."/>
            <person name="Ward R."/>
            <person name="Stajich J.E."/>
            <person name="Kurbessoian T."/>
        </authorList>
    </citation>
    <scope>NUCLEOTIDE SEQUENCE</scope>
    <source>
        <strain evidence="1">CPER-KK1</strain>
    </source>
</reference>
<comment type="caution">
    <text evidence="1">The sequence shown here is derived from an EMBL/GenBank/DDBJ whole genome shotgun (WGS) entry which is preliminary data.</text>
</comment>
<evidence type="ECO:0000313" key="1">
    <source>
        <dbReference type="EMBL" id="MBW4549127.1"/>
    </source>
</evidence>
<dbReference type="AlphaFoldDB" id="A0A951PSI7"/>
<accession>A0A951PSI7</accession>
<name>A0A951PSI7_9CYAN</name>
<dbReference type="EMBL" id="JAHHIF010000083">
    <property type="protein sequence ID" value="MBW4549127.1"/>
    <property type="molecule type" value="Genomic_DNA"/>
</dbReference>
<proteinExistence type="predicted"/>
<dbReference type="Pfam" id="PF13030">
    <property type="entry name" value="DUF3891"/>
    <property type="match status" value="1"/>
</dbReference>
<protein>
    <submittedName>
        <fullName evidence="1">DUF3891 family protein</fullName>
    </submittedName>
</protein>
<organism evidence="1 2">
    <name type="scientific">Symplocastrum torsivum CPER-KK1</name>
    <dbReference type="NCBI Taxonomy" id="450513"/>
    <lineage>
        <taxon>Bacteria</taxon>
        <taxon>Bacillati</taxon>
        <taxon>Cyanobacteriota</taxon>
        <taxon>Cyanophyceae</taxon>
        <taxon>Oscillatoriophycideae</taxon>
        <taxon>Oscillatoriales</taxon>
        <taxon>Microcoleaceae</taxon>
        <taxon>Symplocastrum</taxon>
    </lineage>
</organism>
<evidence type="ECO:0000313" key="2">
    <source>
        <dbReference type="Proteomes" id="UP000753908"/>
    </source>
</evidence>